<evidence type="ECO:0000313" key="2">
    <source>
        <dbReference type="Proteomes" id="UP000045782"/>
    </source>
</evidence>
<dbReference type="RefSeq" id="WP_025982088.1">
    <property type="nucleotide sequence ID" value="NZ_CSWP01000001.1"/>
</dbReference>
<accession>A0A0U0ZG03</accession>
<dbReference type="AlphaFoldDB" id="A0A0U0ZG03"/>
<protein>
    <submittedName>
        <fullName evidence="1">Uncharacterized protein</fullName>
    </submittedName>
</protein>
<reference evidence="1 2" key="1">
    <citation type="submission" date="2015-03" db="EMBL/GenBank/DDBJ databases">
        <authorList>
            <person name="Murphy D."/>
        </authorList>
    </citation>
    <scope>NUCLEOTIDE SEQUENCE [LARGE SCALE GENOMIC DNA]</scope>
    <source>
        <strain evidence="1 2">PAP088</strain>
    </source>
</reference>
<dbReference type="EMBL" id="CSWP01000001">
    <property type="protein sequence ID" value="CPV32474.1"/>
    <property type="molecule type" value="Genomic_DNA"/>
</dbReference>
<name>A0A0U0ZG03_9MYCO</name>
<organism evidence="1 2">
    <name type="scientific">Mycobacteroides abscessus</name>
    <dbReference type="NCBI Taxonomy" id="36809"/>
    <lineage>
        <taxon>Bacteria</taxon>
        <taxon>Bacillati</taxon>
        <taxon>Actinomycetota</taxon>
        <taxon>Actinomycetes</taxon>
        <taxon>Mycobacteriales</taxon>
        <taxon>Mycobacteriaceae</taxon>
        <taxon>Mycobacteroides</taxon>
    </lineage>
</organism>
<dbReference type="Proteomes" id="UP000045782">
    <property type="component" value="Unassembled WGS sequence"/>
</dbReference>
<proteinExistence type="predicted"/>
<sequence length="313" mass="34970">MTATLEKEVTAPPPPLDGDVADRRNKFRKLTAETPRDPSAERAFLASKLAVLQSHPKLSAATRYQGKQTLAEAAGLADSAQLAAAVAPPPGGVGYGMFYTNSFRTRFARGTAFYYEIVCPHQPGGNVADYLYLTATNRAQKGVEAFVSYHAQDIARFKVFDWARSDHWQTDIPFANLTSYLRSTSSHGWGLQTLLVWNQSFEIAPNRWRNEVLLHNRAANRWDLVYRFDYQSSTAEQTSGWVGSWGPIVETFQNSYTNTRWLGFLNTMLVGRDAAGNWGQWALLRAADSTVRNDGHGFSPLFLDPNYSFVVKS</sequence>
<evidence type="ECO:0000313" key="1">
    <source>
        <dbReference type="EMBL" id="CPV32474.1"/>
    </source>
</evidence>
<gene>
    <name evidence="1" type="ORF">ERS075579_00343</name>
</gene>